<dbReference type="EMBL" id="VSSQ01005730">
    <property type="protein sequence ID" value="MPM30230.1"/>
    <property type="molecule type" value="Genomic_DNA"/>
</dbReference>
<dbReference type="PROSITE" id="PS00195">
    <property type="entry name" value="GLUTAREDOXIN_1"/>
    <property type="match status" value="1"/>
</dbReference>
<dbReference type="AlphaFoldDB" id="A0A644YP45"/>
<dbReference type="InterPro" id="IPR011767">
    <property type="entry name" value="GLR_AS"/>
</dbReference>
<sequence>MAKFETSGIDELIDELESLSSVIPEYECPECGKEFDLPLDADSVTCPHCGTTFKIKH</sequence>
<gene>
    <name evidence="1" type="ORF">SDC9_76778</name>
</gene>
<comment type="caution">
    <text evidence="1">The sequence shown here is derived from an EMBL/GenBank/DDBJ whole genome shotgun (WGS) entry which is preliminary data.</text>
</comment>
<organism evidence="1">
    <name type="scientific">bioreactor metagenome</name>
    <dbReference type="NCBI Taxonomy" id="1076179"/>
    <lineage>
        <taxon>unclassified sequences</taxon>
        <taxon>metagenomes</taxon>
        <taxon>ecological metagenomes</taxon>
    </lineage>
</organism>
<evidence type="ECO:0000313" key="1">
    <source>
        <dbReference type="EMBL" id="MPM30230.1"/>
    </source>
</evidence>
<proteinExistence type="predicted"/>
<dbReference type="Gene3D" id="2.20.28.30">
    <property type="entry name" value="RNA polymerase ii, chain L"/>
    <property type="match status" value="1"/>
</dbReference>
<protein>
    <submittedName>
        <fullName evidence="1">Uncharacterized protein</fullName>
    </submittedName>
</protein>
<dbReference type="InterPro" id="IPR029040">
    <property type="entry name" value="RPABC4/Spt4"/>
</dbReference>
<reference evidence="1" key="1">
    <citation type="submission" date="2019-08" db="EMBL/GenBank/DDBJ databases">
        <authorList>
            <person name="Kucharzyk K."/>
            <person name="Murdoch R.W."/>
            <person name="Higgins S."/>
            <person name="Loffler F."/>
        </authorList>
    </citation>
    <scope>NUCLEOTIDE SEQUENCE</scope>
</reference>
<name>A0A644YP45_9ZZZZ</name>
<accession>A0A644YP45</accession>
<dbReference type="SUPFAM" id="SSF63393">
    <property type="entry name" value="RNA polymerase subunits"/>
    <property type="match status" value="1"/>
</dbReference>